<evidence type="ECO:0000313" key="9">
    <source>
        <dbReference type="RefSeq" id="XP_025412732.1"/>
    </source>
</evidence>
<dbReference type="InterPro" id="IPR040457">
    <property type="entry name" value="GCP_C"/>
</dbReference>
<dbReference type="InterPro" id="IPR007259">
    <property type="entry name" value="GCP"/>
</dbReference>
<evidence type="ECO:0000256" key="5">
    <source>
        <dbReference type="ARBA" id="ARBA00023212"/>
    </source>
</evidence>
<dbReference type="OrthoDB" id="5860513at2759"/>
<dbReference type="GO" id="GO:0000922">
    <property type="term" value="C:spindle pole"/>
    <property type="evidence" value="ECO:0007669"/>
    <property type="project" value="InterPro"/>
</dbReference>
<dbReference type="GO" id="GO:0043015">
    <property type="term" value="F:gamma-tubulin binding"/>
    <property type="evidence" value="ECO:0007669"/>
    <property type="project" value="InterPro"/>
</dbReference>
<dbReference type="GO" id="GO:0031122">
    <property type="term" value="P:cytoplasmic microtubule organization"/>
    <property type="evidence" value="ECO:0007669"/>
    <property type="project" value="TreeGrafter"/>
</dbReference>
<evidence type="ECO:0000256" key="2">
    <source>
        <dbReference type="ARBA" id="ARBA00010337"/>
    </source>
</evidence>
<dbReference type="GeneID" id="112685159"/>
<keyword evidence="5" id="KW-0206">Cytoskeleton</keyword>
<dbReference type="AlphaFoldDB" id="A0A8B8FPU4"/>
<comment type="subcellular location">
    <subcellularLocation>
        <location evidence="1">Cytoplasm</location>
        <location evidence="1">Cytoskeleton</location>
    </subcellularLocation>
</comment>
<gene>
    <name evidence="9" type="primary">LOC112685159</name>
</gene>
<dbReference type="GO" id="GO:0051011">
    <property type="term" value="F:microtubule minus-end binding"/>
    <property type="evidence" value="ECO:0007669"/>
    <property type="project" value="TreeGrafter"/>
</dbReference>
<dbReference type="Gene3D" id="1.20.120.1900">
    <property type="entry name" value="Gamma-tubulin complex, C-terminal domain"/>
    <property type="match status" value="1"/>
</dbReference>
<dbReference type="GO" id="GO:0000930">
    <property type="term" value="C:gamma-tubulin complex"/>
    <property type="evidence" value="ECO:0007669"/>
    <property type="project" value="TreeGrafter"/>
</dbReference>
<dbReference type="Pfam" id="PF17681">
    <property type="entry name" value="GCP_N_terminal"/>
    <property type="match status" value="1"/>
</dbReference>
<dbReference type="GO" id="GO:0051321">
    <property type="term" value="P:meiotic cell cycle"/>
    <property type="evidence" value="ECO:0007669"/>
    <property type="project" value="TreeGrafter"/>
</dbReference>
<sequence length="831" mass="96091">MAYTSIMFCEDELNMNDNTTVDWKMYMREVCEYTNNSAKICGINTAGEIDESCFSKRKYNIGRLLSNQWDLGGICRETKETLKRNGNAFTDDLYNAIYAGILKDRSEVSRDLTKHHDNLITGRLESPQKEQFTALFVDLKIKNEPLDTNSILRVCHTLLEQNKSSSMSILHPDRITTDSNGLSNEQRLRPDDFRYDQNNIGPLSPSSNTICGAYNDQIITVLPWTVNKTEGIRSRMLFNLIQCSQGVKLIETDANAYETIPGLEFMVGPVTELGNLLSIIKDYMNDVDSKCYGCIVEALKSALEKEIHSYYAYINSWLRHNFEVLEHSKDGLYTFVPFDHKVLLRFRYLAETVKNCKNKHGCNLISVIVFSKICEMQNTILNEITKPMQAMIIRWMTDGELEDEHGEFFIVKTLSENYWYDSHELSSANKLEFLNKQQLNDIYETGKNMNFLLNVLGLNVDTKIEKLRENIIKLVNEDGLLIELADKYSRASTMISDAVDQSSALIVRLLIDKYDMFLHFEGLRNYMLFGRGDFYTYIIFKLEPYFGNKRMHNYQLKEIVESARNLTSARNDNDKSFDRFKYKVDWTGEVNWDSFKFEYVIDKPLSQVFGPCCNHYANLFKFLWHLRKADWTAIKMWHRLTYFIKISCNILDLRPVLRNTRALLSNMLGCINDIQNCIFETINDEWKQFRNETSSVTDIKTVTDAHMSFLESITKYTDESTVSLCNFVIWLEKIVEIFADVFECFVNDMQGLSSSNSELKTHTSTLSYSEQDQLINKFMADLGAIKKSYEAELGALLSRLANSGTTIGLGTLAMRIDFNRYYSVTVTNRII</sequence>
<dbReference type="GO" id="GO:0000278">
    <property type="term" value="P:mitotic cell cycle"/>
    <property type="evidence" value="ECO:0007669"/>
    <property type="project" value="TreeGrafter"/>
</dbReference>
<keyword evidence="3" id="KW-0963">Cytoplasm</keyword>
<evidence type="ECO:0000256" key="3">
    <source>
        <dbReference type="ARBA" id="ARBA00022490"/>
    </source>
</evidence>
<organism evidence="8 9">
    <name type="scientific">Sipha flava</name>
    <name type="common">yellow sugarcane aphid</name>
    <dbReference type="NCBI Taxonomy" id="143950"/>
    <lineage>
        <taxon>Eukaryota</taxon>
        <taxon>Metazoa</taxon>
        <taxon>Ecdysozoa</taxon>
        <taxon>Arthropoda</taxon>
        <taxon>Hexapoda</taxon>
        <taxon>Insecta</taxon>
        <taxon>Pterygota</taxon>
        <taxon>Neoptera</taxon>
        <taxon>Paraneoptera</taxon>
        <taxon>Hemiptera</taxon>
        <taxon>Sternorrhyncha</taxon>
        <taxon>Aphidomorpha</taxon>
        <taxon>Aphidoidea</taxon>
        <taxon>Aphididae</taxon>
        <taxon>Sipha</taxon>
    </lineage>
</organism>
<dbReference type="PANTHER" id="PTHR19302:SF14">
    <property type="entry name" value="GAMMA-TUBULIN COMPLEX COMPONENT 3"/>
    <property type="match status" value="1"/>
</dbReference>
<dbReference type="InterPro" id="IPR041470">
    <property type="entry name" value="GCP_N"/>
</dbReference>
<protein>
    <submittedName>
        <fullName evidence="9">Gamma-tubulin complex component 3 homolog</fullName>
    </submittedName>
</protein>
<dbReference type="Proteomes" id="UP000694846">
    <property type="component" value="Unplaced"/>
</dbReference>
<name>A0A8B8FPU4_9HEMI</name>
<dbReference type="PANTHER" id="PTHR19302">
    <property type="entry name" value="GAMMA TUBULIN COMPLEX PROTEIN"/>
    <property type="match status" value="1"/>
</dbReference>
<keyword evidence="4" id="KW-0493">Microtubule</keyword>
<dbReference type="GO" id="GO:0051225">
    <property type="term" value="P:spindle assembly"/>
    <property type="evidence" value="ECO:0007669"/>
    <property type="project" value="TreeGrafter"/>
</dbReference>
<evidence type="ECO:0000259" key="6">
    <source>
        <dbReference type="Pfam" id="PF04130"/>
    </source>
</evidence>
<feature type="domain" description="Gamma tubulin complex component C-terminal" evidence="6">
    <location>
        <begin position="518"/>
        <end position="822"/>
    </location>
</feature>
<accession>A0A8B8FPU4</accession>
<evidence type="ECO:0000256" key="4">
    <source>
        <dbReference type="ARBA" id="ARBA00022701"/>
    </source>
</evidence>
<dbReference type="RefSeq" id="XP_025412732.1">
    <property type="nucleotide sequence ID" value="XM_025556947.1"/>
</dbReference>
<evidence type="ECO:0000313" key="8">
    <source>
        <dbReference type="Proteomes" id="UP000694846"/>
    </source>
</evidence>
<feature type="domain" description="Gamma tubulin complex component protein N-terminal" evidence="7">
    <location>
        <begin position="261"/>
        <end position="513"/>
    </location>
</feature>
<dbReference type="InterPro" id="IPR042241">
    <property type="entry name" value="GCP_C_sf"/>
</dbReference>
<dbReference type="GO" id="GO:0007020">
    <property type="term" value="P:microtubule nucleation"/>
    <property type="evidence" value="ECO:0007669"/>
    <property type="project" value="InterPro"/>
</dbReference>
<dbReference type="Pfam" id="PF04130">
    <property type="entry name" value="GCP_C_terminal"/>
    <property type="match status" value="1"/>
</dbReference>
<evidence type="ECO:0000256" key="1">
    <source>
        <dbReference type="ARBA" id="ARBA00004245"/>
    </source>
</evidence>
<comment type="similarity">
    <text evidence="2">Belongs to the TUBGCP family.</text>
</comment>
<proteinExistence type="inferred from homology"/>
<dbReference type="GO" id="GO:0005874">
    <property type="term" value="C:microtubule"/>
    <property type="evidence" value="ECO:0007669"/>
    <property type="project" value="UniProtKB-KW"/>
</dbReference>
<evidence type="ECO:0000259" key="7">
    <source>
        <dbReference type="Pfam" id="PF17681"/>
    </source>
</evidence>
<reference evidence="9" key="1">
    <citation type="submission" date="2025-08" db="UniProtKB">
        <authorList>
            <consortium name="RefSeq"/>
        </authorList>
    </citation>
    <scope>IDENTIFICATION</scope>
    <source>
        <tissue evidence="9">Whole body</tissue>
    </source>
</reference>
<keyword evidence="8" id="KW-1185">Reference proteome</keyword>